<dbReference type="GO" id="GO:0030975">
    <property type="term" value="F:thiamine binding"/>
    <property type="evidence" value="ECO:0007669"/>
    <property type="project" value="InterPro"/>
</dbReference>
<dbReference type="SUPFAM" id="SSF63999">
    <property type="entry name" value="Thiamin pyrophosphokinase, catalytic domain"/>
    <property type="match status" value="1"/>
</dbReference>
<dbReference type="InterPro" id="IPR036371">
    <property type="entry name" value="TPK_B1-bd_sf"/>
</dbReference>
<proteinExistence type="predicted"/>
<keyword evidence="3 7" id="KW-0418">Kinase</keyword>
<feature type="domain" description="Thiamin pyrophosphokinase thiamin-binding" evidence="6">
    <location>
        <begin position="146"/>
        <end position="210"/>
    </location>
</feature>
<dbReference type="EMBL" id="OMOF01000779">
    <property type="protein sequence ID" value="SPF54992.1"/>
    <property type="molecule type" value="Genomic_DNA"/>
</dbReference>
<keyword evidence="4" id="KW-0067">ATP-binding</keyword>
<dbReference type="AlphaFoldDB" id="A0A2U3LT40"/>
<dbReference type="NCBIfam" id="TIGR01378">
    <property type="entry name" value="thi_PPkinase"/>
    <property type="match status" value="1"/>
</dbReference>
<dbReference type="InterPro" id="IPR007371">
    <property type="entry name" value="TPK_catalytic"/>
</dbReference>
<dbReference type="Gene3D" id="3.40.50.10240">
    <property type="entry name" value="Thiamin pyrophosphokinase, catalytic domain"/>
    <property type="match status" value="1"/>
</dbReference>
<name>A0A2U3LT40_9FIRM</name>
<organism evidence="7 8">
    <name type="scientific">Candidatus Desulfosporosinus infrequens</name>
    <dbReference type="NCBI Taxonomy" id="2043169"/>
    <lineage>
        <taxon>Bacteria</taxon>
        <taxon>Bacillati</taxon>
        <taxon>Bacillota</taxon>
        <taxon>Clostridia</taxon>
        <taxon>Eubacteriales</taxon>
        <taxon>Desulfitobacteriaceae</taxon>
        <taxon>Desulfosporosinus</taxon>
    </lineage>
</organism>
<dbReference type="GO" id="GO:0006772">
    <property type="term" value="P:thiamine metabolic process"/>
    <property type="evidence" value="ECO:0007669"/>
    <property type="project" value="UniProtKB-UniRule"/>
</dbReference>
<dbReference type="EC" id="2.7.6.2" evidence="5"/>
<evidence type="ECO:0000256" key="2">
    <source>
        <dbReference type="ARBA" id="ARBA00022741"/>
    </source>
</evidence>
<dbReference type="Proteomes" id="UP000238916">
    <property type="component" value="Unassembled WGS sequence"/>
</dbReference>
<dbReference type="SUPFAM" id="SSF63862">
    <property type="entry name" value="Thiamin pyrophosphokinase, substrate-binding domain"/>
    <property type="match status" value="1"/>
</dbReference>
<dbReference type="GO" id="GO:0009229">
    <property type="term" value="P:thiamine diphosphate biosynthetic process"/>
    <property type="evidence" value="ECO:0007669"/>
    <property type="project" value="InterPro"/>
</dbReference>
<evidence type="ECO:0000256" key="4">
    <source>
        <dbReference type="ARBA" id="ARBA00022840"/>
    </source>
</evidence>
<protein>
    <recommendedName>
        <fullName evidence="5">Thiamine diphosphokinase</fullName>
        <ecNumber evidence="5">2.7.6.2</ecNumber>
    </recommendedName>
</protein>
<dbReference type="SMART" id="SM00983">
    <property type="entry name" value="TPK_B1_binding"/>
    <property type="match status" value="1"/>
</dbReference>
<dbReference type="PANTHER" id="PTHR41299">
    <property type="entry name" value="THIAMINE PYROPHOSPHOKINASE"/>
    <property type="match status" value="1"/>
</dbReference>
<evidence type="ECO:0000313" key="8">
    <source>
        <dbReference type="Proteomes" id="UP000238916"/>
    </source>
</evidence>
<sequence length="226" mass="25496">MNKMKIAILANGAWDLEWGKQALKEVDFLICADGGANSAIRSGRLPNLLIGDLDSILPENLKRCANVECVIERYPCAKDETDLELALFRAEEQARFVGQTDIWLYGATGKRIDHFLGNLALMLAYARKGYRIRIVDPEHEMWILQGREEIKRSLGQELSLIALSEKGIVTTEGLRYPLQKGVLFQESPRGVSNVFLSEEVVIQVHEGWVLVVLPKLVEKEDDYATR</sequence>
<evidence type="ECO:0000313" key="7">
    <source>
        <dbReference type="EMBL" id="SPF54992.1"/>
    </source>
</evidence>
<dbReference type="InterPro" id="IPR053149">
    <property type="entry name" value="TPK"/>
</dbReference>
<dbReference type="GO" id="GO:0005524">
    <property type="term" value="F:ATP binding"/>
    <property type="evidence" value="ECO:0007669"/>
    <property type="project" value="UniProtKB-KW"/>
</dbReference>
<dbReference type="InterPro" id="IPR007373">
    <property type="entry name" value="Thiamin_PyroPKinase_B1-bd"/>
</dbReference>
<dbReference type="CDD" id="cd07995">
    <property type="entry name" value="TPK"/>
    <property type="match status" value="1"/>
</dbReference>
<evidence type="ECO:0000256" key="5">
    <source>
        <dbReference type="NCBIfam" id="TIGR01378"/>
    </source>
</evidence>
<evidence type="ECO:0000256" key="1">
    <source>
        <dbReference type="ARBA" id="ARBA00022679"/>
    </source>
</evidence>
<evidence type="ECO:0000256" key="3">
    <source>
        <dbReference type="ARBA" id="ARBA00022777"/>
    </source>
</evidence>
<dbReference type="InterPro" id="IPR036759">
    <property type="entry name" value="TPK_catalytic_sf"/>
</dbReference>
<dbReference type="GO" id="GO:0016301">
    <property type="term" value="F:kinase activity"/>
    <property type="evidence" value="ECO:0007669"/>
    <property type="project" value="UniProtKB-KW"/>
</dbReference>
<keyword evidence="1 7" id="KW-0808">Transferase</keyword>
<keyword evidence="2" id="KW-0547">Nucleotide-binding</keyword>
<dbReference type="Pfam" id="PF04263">
    <property type="entry name" value="TPK_catalytic"/>
    <property type="match status" value="1"/>
</dbReference>
<reference evidence="8" key="1">
    <citation type="submission" date="2018-02" db="EMBL/GenBank/DDBJ databases">
        <authorList>
            <person name="Hausmann B."/>
        </authorList>
    </citation>
    <scope>NUCLEOTIDE SEQUENCE [LARGE SCALE GENOMIC DNA]</scope>
    <source>
        <strain evidence="8">Peat soil MAG SbF1</strain>
    </source>
</reference>
<dbReference type="InterPro" id="IPR006282">
    <property type="entry name" value="Thi_PPkinase"/>
</dbReference>
<evidence type="ECO:0000259" key="6">
    <source>
        <dbReference type="SMART" id="SM00983"/>
    </source>
</evidence>
<dbReference type="PANTHER" id="PTHR41299:SF1">
    <property type="entry name" value="THIAMINE PYROPHOSPHOKINASE"/>
    <property type="match status" value="1"/>
</dbReference>
<accession>A0A2U3LT40</accession>
<dbReference type="Pfam" id="PF04265">
    <property type="entry name" value="TPK_B1_binding"/>
    <property type="match status" value="1"/>
</dbReference>
<dbReference type="GO" id="GO:0004788">
    <property type="term" value="F:thiamine diphosphokinase activity"/>
    <property type="evidence" value="ECO:0007669"/>
    <property type="project" value="UniProtKB-UniRule"/>
</dbReference>
<gene>
    <name evidence="7" type="ORF">SBF1_800090</name>
</gene>